<evidence type="ECO:0000259" key="1">
    <source>
        <dbReference type="Pfam" id="PF01551"/>
    </source>
</evidence>
<dbReference type="Gene3D" id="2.70.70.10">
    <property type="entry name" value="Glucose Permease (Domain IIA)"/>
    <property type="match status" value="1"/>
</dbReference>
<dbReference type="RefSeq" id="WP_304435507.1">
    <property type="nucleotide sequence ID" value="NZ_JAUKUC010000001.1"/>
</dbReference>
<dbReference type="Pfam" id="PF01551">
    <property type="entry name" value="Peptidase_M23"/>
    <property type="match status" value="1"/>
</dbReference>
<dbReference type="InterPro" id="IPR011055">
    <property type="entry name" value="Dup_hybrid_motif"/>
</dbReference>
<feature type="domain" description="DUF3887" evidence="2">
    <location>
        <begin position="29"/>
        <end position="115"/>
    </location>
</feature>
<reference evidence="3" key="1">
    <citation type="journal article" date="2014" name="Int. J. Syst. Evol. Microbiol.">
        <title>Complete genome of a new Firmicutes species belonging to the dominant human colonic microbiota ('Ruminococcus bicirculans') reveals two chromosomes and a selective capacity to utilize plant glucans.</title>
        <authorList>
            <consortium name="NISC Comparative Sequencing Program"/>
            <person name="Wegmann U."/>
            <person name="Louis P."/>
            <person name="Goesmann A."/>
            <person name="Henrissat B."/>
            <person name="Duncan S.H."/>
            <person name="Flint H.J."/>
        </authorList>
    </citation>
    <scope>NUCLEOTIDE SEQUENCE</scope>
    <source>
        <strain evidence="3">CECT 8869</strain>
    </source>
</reference>
<feature type="domain" description="M23ase beta-sheet core" evidence="1">
    <location>
        <begin position="223"/>
        <end position="283"/>
    </location>
</feature>
<keyword evidence="4" id="KW-1185">Reference proteome</keyword>
<evidence type="ECO:0000313" key="4">
    <source>
        <dbReference type="Proteomes" id="UP001168579"/>
    </source>
</evidence>
<evidence type="ECO:0000259" key="2">
    <source>
        <dbReference type="Pfam" id="PF13026"/>
    </source>
</evidence>
<dbReference type="CDD" id="cd12797">
    <property type="entry name" value="M23_peptidase"/>
    <property type="match status" value="1"/>
</dbReference>
<dbReference type="EMBL" id="JAUKUC010000001">
    <property type="protein sequence ID" value="MDO1512421.1"/>
    <property type="molecule type" value="Genomic_DNA"/>
</dbReference>
<dbReference type="Gene3D" id="3.10.450.590">
    <property type="match status" value="1"/>
</dbReference>
<sequence length="325" mass="36803">MMKSIIPMLLLMPLLFFGQEEKETIKKVANEFQELYNAEQYKDIFELFAPDMKSALPLEQTTDFLKGLKSQAGKMVNRTFITYENGTYASYRTNFERALLAVNISLDKTGKINGLFVKPFKDPDLPKVVRNTTDFILPFNDEWTIFWGGDTKELNYHVNNEAQKNAFDIVITDHTGKSYKTDGKTNEDYYAFGKELIAPCNAEVVLVVDGIKDNIPGEMNPIYVPGNTVILKTDLNEFLFFAHFKQNSIVVKQGQHVKQGDLLGLCGNSGNSSEAHLHFHLQNIEDMNKATGAKSYFTNILVNGELKKEYSPIKGEKVQNKTKTP</sequence>
<reference evidence="3" key="2">
    <citation type="submission" date="2023-06" db="EMBL/GenBank/DDBJ databases">
        <authorList>
            <person name="Lucena T."/>
            <person name="Sun Q."/>
        </authorList>
    </citation>
    <scope>NUCLEOTIDE SEQUENCE</scope>
    <source>
        <strain evidence="3">CECT 8869</strain>
    </source>
</reference>
<name>A0ABT8RNH8_9FLAO</name>
<evidence type="ECO:0000313" key="3">
    <source>
        <dbReference type="EMBL" id="MDO1512421.1"/>
    </source>
</evidence>
<protein>
    <submittedName>
        <fullName evidence="3">M23 family metallopeptidase</fullName>
        <ecNumber evidence="3">3.4.24.-</ecNumber>
    </submittedName>
</protein>
<dbReference type="InterPro" id="IPR016047">
    <property type="entry name" value="M23ase_b-sheet_dom"/>
</dbReference>
<dbReference type="InterPro" id="IPR050570">
    <property type="entry name" value="Cell_wall_metabolism_enzyme"/>
</dbReference>
<dbReference type="GO" id="GO:0016787">
    <property type="term" value="F:hydrolase activity"/>
    <property type="evidence" value="ECO:0007669"/>
    <property type="project" value="UniProtKB-KW"/>
</dbReference>
<proteinExistence type="predicted"/>
<dbReference type="PANTHER" id="PTHR21666">
    <property type="entry name" value="PEPTIDASE-RELATED"/>
    <property type="match status" value="1"/>
</dbReference>
<dbReference type="SUPFAM" id="SSF51261">
    <property type="entry name" value="Duplicated hybrid motif"/>
    <property type="match status" value="1"/>
</dbReference>
<accession>A0ABT8RNH8</accession>
<dbReference type="InterPro" id="IPR024981">
    <property type="entry name" value="DUF3887"/>
</dbReference>
<dbReference type="Proteomes" id="UP001168579">
    <property type="component" value="Unassembled WGS sequence"/>
</dbReference>
<dbReference type="Pfam" id="PF13026">
    <property type="entry name" value="DUF3887"/>
    <property type="match status" value="1"/>
</dbReference>
<organism evidence="3 4">
    <name type="scientific">Maribacter confluentis</name>
    <dbReference type="NCBI Taxonomy" id="1656093"/>
    <lineage>
        <taxon>Bacteria</taxon>
        <taxon>Pseudomonadati</taxon>
        <taxon>Bacteroidota</taxon>
        <taxon>Flavobacteriia</taxon>
        <taxon>Flavobacteriales</taxon>
        <taxon>Flavobacteriaceae</taxon>
        <taxon>Maribacter</taxon>
    </lineage>
</organism>
<comment type="caution">
    <text evidence="3">The sequence shown here is derived from an EMBL/GenBank/DDBJ whole genome shotgun (WGS) entry which is preliminary data.</text>
</comment>
<dbReference type="EC" id="3.4.24.-" evidence="3"/>
<dbReference type="PANTHER" id="PTHR21666:SF285">
    <property type="entry name" value="M23 FAMILY METALLOPEPTIDASE"/>
    <property type="match status" value="1"/>
</dbReference>
<gene>
    <name evidence="3" type="ORF">Q2T41_07125</name>
</gene>
<keyword evidence="3" id="KW-0378">Hydrolase</keyword>